<dbReference type="FunCoup" id="A3GHH4">
    <property type="interactions" value="97"/>
</dbReference>
<evidence type="ECO:0000313" key="12">
    <source>
        <dbReference type="EMBL" id="EAZ63052.2"/>
    </source>
</evidence>
<feature type="transmembrane region" description="Helical" evidence="8">
    <location>
        <begin position="37"/>
        <end position="56"/>
    </location>
</feature>
<feature type="transmembrane region" description="Helical" evidence="8">
    <location>
        <begin position="730"/>
        <end position="750"/>
    </location>
</feature>
<feature type="transmembrane region" description="Helical" evidence="8">
    <location>
        <begin position="619"/>
        <end position="645"/>
    </location>
</feature>
<evidence type="ECO:0000259" key="11">
    <source>
        <dbReference type="Pfam" id="PF14703"/>
    </source>
</evidence>
<dbReference type="InParanoid" id="A3GHH4"/>
<reference evidence="12 13" key="1">
    <citation type="journal article" date="2007" name="Nat. Biotechnol.">
        <title>Genome sequence of the lignocellulose-bioconverting and xylose-fermenting yeast Pichia stipitis.</title>
        <authorList>
            <person name="Jeffries T.W."/>
            <person name="Grigoriev I.V."/>
            <person name="Grimwood J."/>
            <person name="Laplaza J.M."/>
            <person name="Aerts A."/>
            <person name="Salamov A."/>
            <person name="Schmutz J."/>
            <person name="Lindquist E."/>
            <person name="Dehal P."/>
            <person name="Shapiro H."/>
            <person name="Jin Y.S."/>
            <person name="Passoth V."/>
            <person name="Richardson P.M."/>
        </authorList>
    </citation>
    <scope>NUCLEOTIDE SEQUENCE [LARGE SCALE GENOMIC DNA]</scope>
    <source>
        <strain evidence="13">ATCC 58785 / CBS 6054 / NBRC 10063 / NRRL Y-11545</strain>
    </source>
</reference>
<dbReference type="AlphaFoldDB" id="A3GHH4"/>
<evidence type="ECO:0000256" key="1">
    <source>
        <dbReference type="ARBA" id="ARBA00004141"/>
    </source>
</evidence>
<feature type="transmembrane region" description="Helical" evidence="8">
    <location>
        <begin position="128"/>
        <end position="147"/>
    </location>
</feature>
<accession>A3GHH4</accession>
<sequence length="878" mass="100757">MFSFIVTELWGDISIANNTLPNDGTRYKPSSTRVARYQIMIATVLGLFAFFSFCVLRVKYPKIYVANFNHYNSNNLHSSSRQNLPRLPAKSLFGWVPILYKINETQILDNAGLDAVVFLGFFKMCIKCLAACFIFAVAVISPVRYFYTGKVDQDYPDDDDDDDDDPTTLVKRMSKIAVTALVSEEGNYQKFLWLYTIFTYVFTFTIVYFLFQQTSKIINMRQSYLGKQNSITDRTVKISGIPPILRDEIDLKRHIEKLGIGEVDSIIIVKEWNNLNALFKLRKRVLRNLEVFWVEYFNTNGIRNKNDLLSSSLHPQIRDSINLEASQSYRDTPENGETISEQHDNENDDTQSVRSSLMEQISELIEQDFGEDSVGHLPLLSDEVQNRPKTRKGLFGIFGKEVDAITYWSEQLEIVDKEIVKARTREYPATSSAFLTMKSVAQAQMLAQAVLDPKINHLITTLAPAPHDIIWNNLCLTRRERNMRIFMVTLFIGLVSVLMVYPVRYLANFLNINTISRVLPRLGEFLKANRWAETLVTGILPPYIFTIMNVIIPFFYIWISSKQGFTSHSDEELSSVSKNFFYIFVNLFLVFTLFGTASLSDTTKIAYELAQSLRDLSLFYVDLIILQGLGMFPFKLLLLGNLIRFPIESLFWCKTPRDYLQLYKPPVFNFGLHLPQPILILIITIVYSVMSTKILTAGLLYFLIGYFVYKYQLLYACIHPPHSTGKVWPLVFRRVILGLLIFQLTMVGTLALQEAYLCASFLAPLPAITVFFLWSFQNSYIPLSMFIALRAIENNQLGTHDDEEAYFATVGSTSTEEDVNSKTVDERRELNTTYEYPNLLDNLDGPLIAIDRNEVLIVNSEGVTVRKAQSFDEWDWSI</sequence>
<feature type="transmembrane region" description="Helical" evidence="8">
    <location>
        <begin position="191"/>
        <end position="211"/>
    </location>
</feature>
<dbReference type="PANTHER" id="PTHR13018">
    <property type="entry name" value="PROBABLE MEMBRANE PROTEIN DUF221-RELATED"/>
    <property type="match status" value="1"/>
</dbReference>
<evidence type="ECO:0000313" key="13">
    <source>
        <dbReference type="Proteomes" id="UP000002258"/>
    </source>
</evidence>
<comment type="similarity">
    <text evidence="2">Belongs to the CSC1 (TC 1.A.17) family.</text>
</comment>
<dbReference type="GO" id="GO:0005886">
    <property type="term" value="C:plasma membrane"/>
    <property type="evidence" value="ECO:0007669"/>
    <property type="project" value="TreeGrafter"/>
</dbReference>
<evidence type="ECO:0000256" key="4">
    <source>
        <dbReference type="ARBA" id="ARBA00022692"/>
    </source>
</evidence>
<evidence type="ECO:0000256" key="7">
    <source>
        <dbReference type="SAM" id="MobiDB-lite"/>
    </source>
</evidence>
<gene>
    <name evidence="12" type="ORF">PICST_53781</name>
</gene>
<dbReference type="Pfam" id="PF02714">
    <property type="entry name" value="RSN1_7TM"/>
    <property type="match status" value="1"/>
</dbReference>
<evidence type="ECO:0000256" key="3">
    <source>
        <dbReference type="ARBA" id="ARBA00022448"/>
    </source>
</evidence>
<dbReference type="RefSeq" id="XP_001387075.2">
    <property type="nucleotide sequence ID" value="XM_001387038.1"/>
</dbReference>
<dbReference type="Pfam" id="PF13967">
    <property type="entry name" value="RSN1_TM"/>
    <property type="match status" value="1"/>
</dbReference>
<keyword evidence="6 8" id="KW-0472">Membrane</keyword>
<dbReference type="GO" id="GO:0005227">
    <property type="term" value="F:calcium-activated cation channel activity"/>
    <property type="evidence" value="ECO:0007669"/>
    <property type="project" value="EnsemblFungi"/>
</dbReference>
<evidence type="ECO:0008006" key="14">
    <source>
        <dbReference type="Google" id="ProtNLM"/>
    </source>
</evidence>
<evidence type="ECO:0000259" key="10">
    <source>
        <dbReference type="Pfam" id="PF13967"/>
    </source>
</evidence>
<keyword evidence="4 8" id="KW-0812">Transmembrane</keyword>
<dbReference type="OMA" id="CSCKKEN"/>
<feature type="domain" description="CSC1/OSCA1-like cytosolic" evidence="11">
    <location>
        <begin position="233"/>
        <end position="473"/>
    </location>
</feature>
<feature type="compositionally biased region" description="Polar residues" evidence="7">
    <location>
        <begin position="323"/>
        <end position="339"/>
    </location>
</feature>
<name>A3GHH4_PICST</name>
<dbReference type="OrthoDB" id="1689567at2759"/>
<feature type="domain" description="CSC1/OSCA1-like 7TM region" evidence="9">
    <location>
        <begin position="485"/>
        <end position="750"/>
    </location>
</feature>
<feature type="transmembrane region" description="Helical" evidence="8">
    <location>
        <begin position="580"/>
        <end position="599"/>
    </location>
</feature>
<dbReference type="eggNOG" id="KOG1134">
    <property type="taxonomic scope" value="Eukaryota"/>
</dbReference>
<comment type="caution">
    <text evidence="12">The sequence shown here is derived from an EMBL/GenBank/DDBJ whole genome shotgun (WGS) entry which is preliminary data.</text>
</comment>
<dbReference type="InterPro" id="IPR032880">
    <property type="entry name" value="CSC1/OSCA1-like_N"/>
</dbReference>
<dbReference type="PANTHER" id="PTHR13018:SF5">
    <property type="entry name" value="RE44586P"/>
    <property type="match status" value="1"/>
</dbReference>
<dbReference type="EMBL" id="AAVQ01000002">
    <property type="protein sequence ID" value="EAZ63052.2"/>
    <property type="molecule type" value="Genomic_DNA"/>
</dbReference>
<protein>
    <recommendedName>
        <fullName evidence="14">Calcium permeable stress-gated cation channel 1</fullName>
    </recommendedName>
</protein>
<organism evidence="12 13">
    <name type="scientific">Scheffersomyces stipitis (strain ATCC 58785 / CBS 6054 / NBRC 10063 / NRRL Y-11545)</name>
    <name type="common">Yeast</name>
    <name type="synonym">Pichia stipitis</name>
    <dbReference type="NCBI Taxonomy" id="322104"/>
    <lineage>
        <taxon>Eukaryota</taxon>
        <taxon>Fungi</taxon>
        <taxon>Dikarya</taxon>
        <taxon>Ascomycota</taxon>
        <taxon>Saccharomycotina</taxon>
        <taxon>Pichiomycetes</taxon>
        <taxon>Debaryomycetaceae</taxon>
        <taxon>Scheffersomyces</taxon>
    </lineage>
</organism>
<evidence type="ECO:0000256" key="5">
    <source>
        <dbReference type="ARBA" id="ARBA00022989"/>
    </source>
</evidence>
<dbReference type="InterPro" id="IPR045122">
    <property type="entry name" value="Csc1-like"/>
</dbReference>
<proteinExistence type="inferred from homology"/>
<dbReference type="Proteomes" id="UP000002258">
    <property type="component" value="Chromosome 1"/>
</dbReference>
<dbReference type="HOGENOM" id="CLU_002458_0_2_1"/>
<dbReference type="InterPro" id="IPR027815">
    <property type="entry name" value="CSC1/OSCA1-like_cyt"/>
</dbReference>
<feature type="transmembrane region" description="Helical" evidence="8">
    <location>
        <begin position="485"/>
        <end position="503"/>
    </location>
</feature>
<feature type="transmembrane region" description="Helical" evidence="8">
    <location>
        <begin position="539"/>
        <end position="559"/>
    </location>
</feature>
<feature type="transmembrane region" description="Helical" evidence="8">
    <location>
        <begin position="666"/>
        <end position="687"/>
    </location>
</feature>
<keyword evidence="5 8" id="KW-1133">Transmembrane helix</keyword>
<evidence type="ECO:0000256" key="6">
    <source>
        <dbReference type="ARBA" id="ARBA00023136"/>
    </source>
</evidence>
<evidence type="ECO:0000259" key="9">
    <source>
        <dbReference type="Pfam" id="PF02714"/>
    </source>
</evidence>
<evidence type="ECO:0000256" key="2">
    <source>
        <dbReference type="ARBA" id="ARBA00007779"/>
    </source>
</evidence>
<keyword evidence="3" id="KW-0813">Transport</keyword>
<feature type="region of interest" description="Disordered" evidence="7">
    <location>
        <begin position="323"/>
        <end position="353"/>
    </location>
</feature>
<dbReference type="KEGG" id="pic:PICST_53781"/>
<feature type="domain" description="CSC1/OSCA1-like N-terminal transmembrane" evidence="10">
    <location>
        <begin position="38"/>
        <end position="212"/>
    </location>
</feature>
<comment type="subcellular location">
    <subcellularLocation>
        <location evidence="1">Membrane</location>
        <topology evidence="1">Multi-pass membrane protein</topology>
    </subcellularLocation>
</comment>
<dbReference type="GeneID" id="4851723"/>
<evidence type="ECO:0000256" key="8">
    <source>
        <dbReference type="SAM" id="Phobius"/>
    </source>
</evidence>
<keyword evidence="13" id="KW-1185">Reference proteome</keyword>
<dbReference type="Pfam" id="PF14703">
    <property type="entry name" value="PHM7_cyt"/>
    <property type="match status" value="1"/>
</dbReference>
<dbReference type="InterPro" id="IPR003864">
    <property type="entry name" value="CSC1/OSCA1-like_7TM"/>
</dbReference>